<dbReference type="EMBL" id="JAGPXC010000002">
    <property type="protein sequence ID" value="KAH6658413.1"/>
    <property type="molecule type" value="Genomic_DNA"/>
</dbReference>
<protein>
    <submittedName>
        <fullName evidence="1">Uncharacterized protein</fullName>
    </submittedName>
</protein>
<accession>A0A9P9A1J9</accession>
<keyword evidence="2" id="KW-1185">Reference proteome</keyword>
<sequence>MILDNAPMPNAEMIPAQMVQDPEFPELTVRPVSRLDCTTPCLIDPRGLYIEDDFSPFTVFTGADGIVTFLRMHNPATLRAFLDLVNVSFFEFTWFNTKFVKGEMLPFIIKRDNHRVQAGYKRGYKGSTMGKEWDMAIFYDMWSNGIWQLKNSTAVGLGHPLLLNASETAELGLQGDIGLAVMRSAIINGLWKPQAVTPYRAKVMYIRNGTDGNKELCYV</sequence>
<dbReference type="RefSeq" id="XP_045962647.1">
    <property type="nucleotide sequence ID" value="XM_046106970.1"/>
</dbReference>
<name>A0A9P9A1J9_9PEZI</name>
<comment type="caution">
    <text evidence="1">The sequence shown here is derived from an EMBL/GenBank/DDBJ whole genome shotgun (WGS) entry which is preliminary data.</text>
</comment>
<reference evidence="1" key="1">
    <citation type="journal article" date="2021" name="Nat. Commun.">
        <title>Genetic determinants of endophytism in the Arabidopsis root mycobiome.</title>
        <authorList>
            <person name="Mesny F."/>
            <person name="Miyauchi S."/>
            <person name="Thiergart T."/>
            <person name="Pickel B."/>
            <person name="Atanasova L."/>
            <person name="Karlsson M."/>
            <person name="Huettel B."/>
            <person name="Barry K.W."/>
            <person name="Haridas S."/>
            <person name="Chen C."/>
            <person name="Bauer D."/>
            <person name="Andreopoulos W."/>
            <person name="Pangilinan J."/>
            <person name="LaButti K."/>
            <person name="Riley R."/>
            <person name="Lipzen A."/>
            <person name="Clum A."/>
            <person name="Drula E."/>
            <person name="Henrissat B."/>
            <person name="Kohler A."/>
            <person name="Grigoriev I.V."/>
            <person name="Martin F.M."/>
            <person name="Hacquard S."/>
        </authorList>
    </citation>
    <scope>NUCLEOTIDE SEQUENCE</scope>
    <source>
        <strain evidence="1">MPI-SDFR-AT-0073</strain>
    </source>
</reference>
<dbReference type="Proteomes" id="UP000758603">
    <property type="component" value="Unassembled WGS sequence"/>
</dbReference>
<organism evidence="1 2">
    <name type="scientific">Truncatella angustata</name>
    <dbReference type="NCBI Taxonomy" id="152316"/>
    <lineage>
        <taxon>Eukaryota</taxon>
        <taxon>Fungi</taxon>
        <taxon>Dikarya</taxon>
        <taxon>Ascomycota</taxon>
        <taxon>Pezizomycotina</taxon>
        <taxon>Sordariomycetes</taxon>
        <taxon>Xylariomycetidae</taxon>
        <taxon>Amphisphaeriales</taxon>
        <taxon>Sporocadaceae</taxon>
        <taxon>Truncatella</taxon>
    </lineage>
</organism>
<evidence type="ECO:0000313" key="2">
    <source>
        <dbReference type="Proteomes" id="UP000758603"/>
    </source>
</evidence>
<proteinExistence type="predicted"/>
<evidence type="ECO:0000313" key="1">
    <source>
        <dbReference type="EMBL" id="KAH6658413.1"/>
    </source>
</evidence>
<dbReference type="GeneID" id="70135861"/>
<gene>
    <name evidence="1" type="ORF">BKA67DRAFT_656605</name>
</gene>
<dbReference type="AlphaFoldDB" id="A0A9P9A1J9"/>